<gene>
    <name evidence="2" type="ORF">OS493_015583</name>
</gene>
<reference evidence="2" key="1">
    <citation type="submission" date="2023-01" db="EMBL/GenBank/DDBJ databases">
        <title>Genome assembly of the deep-sea coral Lophelia pertusa.</title>
        <authorList>
            <person name="Herrera S."/>
            <person name="Cordes E."/>
        </authorList>
    </citation>
    <scope>NUCLEOTIDE SEQUENCE</scope>
    <source>
        <strain evidence="2">USNM1676648</strain>
        <tissue evidence="2">Polyp</tissue>
    </source>
</reference>
<dbReference type="Proteomes" id="UP001163046">
    <property type="component" value="Unassembled WGS sequence"/>
</dbReference>
<evidence type="ECO:0000313" key="3">
    <source>
        <dbReference type="Proteomes" id="UP001163046"/>
    </source>
</evidence>
<sequence length="118" mass="13053">MAAKNTTTEISSKRIPRCGGCSGPLTQHDWGIPSKFCEGEEKSSPSKQDLEWNTDAALKLIRHDINLPLMEALSLNKDEAESIFKCLGSLSKFPESVHVDDPEHEFHVFSLISNAVNV</sequence>
<feature type="region of interest" description="Disordered" evidence="1">
    <location>
        <begin position="1"/>
        <end position="28"/>
    </location>
</feature>
<comment type="caution">
    <text evidence="2">The sequence shown here is derived from an EMBL/GenBank/DDBJ whole genome shotgun (WGS) entry which is preliminary data.</text>
</comment>
<evidence type="ECO:0000313" key="2">
    <source>
        <dbReference type="EMBL" id="KAJ7360482.1"/>
    </source>
</evidence>
<organism evidence="2 3">
    <name type="scientific">Desmophyllum pertusum</name>
    <dbReference type="NCBI Taxonomy" id="174260"/>
    <lineage>
        <taxon>Eukaryota</taxon>
        <taxon>Metazoa</taxon>
        <taxon>Cnidaria</taxon>
        <taxon>Anthozoa</taxon>
        <taxon>Hexacorallia</taxon>
        <taxon>Scleractinia</taxon>
        <taxon>Caryophylliina</taxon>
        <taxon>Caryophylliidae</taxon>
        <taxon>Desmophyllum</taxon>
    </lineage>
</organism>
<keyword evidence="3" id="KW-1185">Reference proteome</keyword>
<proteinExistence type="predicted"/>
<protein>
    <submittedName>
        <fullName evidence="2">Uncharacterized protein</fullName>
    </submittedName>
</protein>
<dbReference type="AlphaFoldDB" id="A0A9W9YP75"/>
<accession>A0A9W9YP75</accession>
<evidence type="ECO:0000256" key="1">
    <source>
        <dbReference type="SAM" id="MobiDB-lite"/>
    </source>
</evidence>
<feature type="compositionally biased region" description="Polar residues" evidence="1">
    <location>
        <begin position="1"/>
        <end position="10"/>
    </location>
</feature>
<dbReference type="EMBL" id="MU827309">
    <property type="protein sequence ID" value="KAJ7360482.1"/>
    <property type="molecule type" value="Genomic_DNA"/>
</dbReference>
<name>A0A9W9YP75_9CNID</name>